<evidence type="ECO:0000313" key="2">
    <source>
        <dbReference type="Proteomes" id="UP000253951"/>
    </source>
</evidence>
<proteinExistence type="predicted"/>
<gene>
    <name evidence="1" type="ORF">DVK85_03415</name>
</gene>
<dbReference type="KEGG" id="fat:DVK85_03415"/>
<accession>A0A345H9R8</accession>
<keyword evidence="2" id="KW-1185">Reference proteome</keyword>
<name>A0A345H9R8_9FLAO</name>
<evidence type="ECO:0000313" key="1">
    <source>
        <dbReference type="EMBL" id="AXG73328.1"/>
    </source>
</evidence>
<organism evidence="1 2">
    <name type="scientific">Flavobacterium arcticum</name>
    <dbReference type="NCBI Taxonomy" id="1784713"/>
    <lineage>
        <taxon>Bacteria</taxon>
        <taxon>Pseudomonadati</taxon>
        <taxon>Bacteroidota</taxon>
        <taxon>Flavobacteriia</taxon>
        <taxon>Flavobacteriales</taxon>
        <taxon>Flavobacteriaceae</taxon>
        <taxon>Flavobacterium</taxon>
    </lineage>
</organism>
<dbReference type="Proteomes" id="UP000253951">
    <property type="component" value="Chromosome"/>
</dbReference>
<dbReference type="EMBL" id="CP031188">
    <property type="protein sequence ID" value="AXG73328.1"/>
    <property type="molecule type" value="Genomic_DNA"/>
</dbReference>
<protein>
    <submittedName>
        <fullName evidence="1">Uncharacterized protein</fullName>
    </submittedName>
</protein>
<dbReference type="AlphaFoldDB" id="A0A345H9R8"/>
<reference evidence="1 2" key="1">
    <citation type="submission" date="2018-07" db="EMBL/GenBank/DDBJ databases">
        <title>Complete genome sequence of Flavobacterium arcticum type strain SM1502T.</title>
        <authorList>
            <person name="Li Y."/>
            <person name="Li D.-D."/>
        </authorList>
    </citation>
    <scope>NUCLEOTIDE SEQUENCE [LARGE SCALE GENOMIC DNA]</scope>
    <source>
        <strain evidence="1 2">SM1502</strain>
    </source>
</reference>
<sequence length="73" mass="8892">MNNESNKELEFSRLQKEWRDHSVNQLSNVNNIFLGLSSGLYIYLMNIDCQTFFFPYQFFPYQFLPYQYLSFLV</sequence>